<name>A0A7C8ZYD8_OPUST</name>
<organism evidence="1">
    <name type="scientific">Opuntia streptacantha</name>
    <name type="common">Prickly pear cactus</name>
    <name type="synonym">Opuntia cardona</name>
    <dbReference type="NCBI Taxonomy" id="393608"/>
    <lineage>
        <taxon>Eukaryota</taxon>
        <taxon>Viridiplantae</taxon>
        <taxon>Streptophyta</taxon>
        <taxon>Embryophyta</taxon>
        <taxon>Tracheophyta</taxon>
        <taxon>Spermatophyta</taxon>
        <taxon>Magnoliopsida</taxon>
        <taxon>eudicotyledons</taxon>
        <taxon>Gunneridae</taxon>
        <taxon>Pentapetalae</taxon>
        <taxon>Caryophyllales</taxon>
        <taxon>Cactineae</taxon>
        <taxon>Cactaceae</taxon>
        <taxon>Opuntioideae</taxon>
        <taxon>Opuntia</taxon>
    </lineage>
</organism>
<reference evidence="1" key="2">
    <citation type="submission" date="2020-07" db="EMBL/GenBank/DDBJ databases">
        <authorList>
            <person name="Vera ALvarez R."/>
            <person name="Arias-Moreno D.M."/>
            <person name="Jimenez-Jacinto V."/>
            <person name="Jimenez-Bremont J.F."/>
            <person name="Swaminathan K."/>
            <person name="Moose S.P."/>
            <person name="Guerrero-Gonzalez M.L."/>
            <person name="Marino-Ramirez L."/>
            <person name="Landsman D."/>
            <person name="Rodriguez-Kessler M."/>
            <person name="Delgado-Sanchez P."/>
        </authorList>
    </citation>
    <scope>NUCLEOTIDE SEQUENCE</scope>
    <source>
        <tissue evidence="1">Cladode</tissue>
    </source>
</reference>
<protein>
    <submittedName>
        <fullName evidence="1">Uncharacterized protein</fullName>
    </submittedName>
</protein>
<reference evidence="1" key="1">
    <citation type="journal article" date="2013" name="J. Plant Res.">
        <title>Effect of fungi and light on seed germination of three Opuntia species from semiarid lands of central Mexico.</title>
        <authorList>
            <person name="Delgado-Sanchez P."/>
            <person name="Jimenez-Bremont J.F."/>
            <person name="Guerrero-Gonzalez Mde L."/>
            <person name="Flores J."/>
        </authorList>
    </citation>
    <scope>NUCLEOTIDE SEQUENCE</scope>
    <source>
        <tissue evidence="1">Cladode</tissue>
    </source>
</reference>
<accession>A0A7C8ZYD8</accession>
<dbReference type="AlphaFoldDB" id="A0A7C8ZYD8"/>
<evidence type="ECO:0000313" key="1">
    <source>
        <dbReference type="EMBL" id="MBA4653717.1"/>
    </source>
</evidence>
<dbReference type="EMBL" id="GISG01180524">
    <property type="protein sequence ID" value="MBA4653717.1"/>
    <property type="molecule type" value="Transcribed_RNA"/>
</dbReference>
<proteinExistence type="predicted"/>
<sequence>MNELNDDGIRVRTSVKNEGEILFGSAKANSDNVIARADGASGLSREAHSFLTNPVRLNHAGGQPGFHSPLDCLNSGLVLFQNFLVAWPPRFLRLQCGAGSMPVPNL</sequence>